<sequence>MNITVSGHSVPLSHPLRPFRCLTRKAFLIKLLGERQDFAAMNNPPPSSIRDSFPEFMPHRMLRSAHAQTVIAGFFSGTPPRAGETIHHVDLSDGDQIVLHDDRPANWQPCDPVVLFLHGLGGSHASPYIVRAGAKMNARGYRTFRMDYRQCGEGTTLAKQPYHAGLIGDVQAALREVDRLCPDSPMGLVGYSMGGNLCLKTVGADPFVLPPQLLRAVAINPAIDLSVCCQSLTTPLKRMYDRYFARRLAKQVTAFADIFTHHAKDFSHRPPDTIREFDTRFTVPVWGFSSVEDYYEHSSAYKDLHNIQIPTLILHSRDDPLIPADIFELLNLPAHVELHLSDHGGHLGYIGRKGVDPDRWWMDWRTIDWFQALWTARSLPEISSPDAMTSPTRSAALQEFSSQPR</sequence>
<accession>A0A517TDF8</accession>
<organism evidence="7 8">
    <name type="scientific">Calycomorphotria hydatis</name>
    <dbReference type="NCBI Taxonomy" id="2528027"/>
    <lineage>
        <taxon>Bacteria</taxon>
        <taxon>Pseudomonadati</taxon>
        <taxon>Planctomycetota</taxon>
        <taxon>Planctomycetia</taxon>
        <taxon>Planctomycetales</taxon>
        <taxon>Planctomycetaceae</taxon>
        <taxon>Calycomorphotria</taxon>
    </lineage>
</organism>
<evidence type="ECO:0000256" key="5">
    <source>
        <dbReference type="SAM" id="MobiDB-lite"/>
    </source>
</evidence>
<dbReference type="OrthoDB" id="332676at2"/>
<dbReference type="GO" id="GO:0047372">
    <property type="term" value="F:monoacylglycerol lipase activity"/>
    <property type="evidence" value="ECO:0007669"/>
    <property type="project" value="TreeGrafter"/>
</dbReference>
<dbReference type="PANTHER" id="PTHR10794">
    <property type="entry name" value="ABHYDROLASE DOMAIN-CONTAINING PROTEIN"/>
    <property type="match status" value="1"/>
</dbReference>
<comment type="similarity">
    <text evidence="1">Belongs to the AB hydrolase superfamily. AB hydrolase 4 family.</text>
</comment>
<evidence type="ECO:0000259" key="6">
    <source>
        <dbReference type="Pfam" id="PF00561"/>
    </source>
</evidence>
<proteinExistence type="inferred from homology"/>
<dbReference type="SUPFAM" id="SSF53474">
    <property type="entry name" value="alpha/beta-Hydrolases"/>
    <property type="match status" value="1"/>
</dbReference>
<feature type="region of interest" description="Disordered" evidence="5">
    <location>
        <begin position="384"/>
        <end position="405"/>
    </location>
</feature>
<dbReference type="InterPro" id="IPR000952">
    <property type="entry name" value="AB_hydrolase_4_CS"/>
</dbReference>
<feature type="domain" description="AB hydrolase-1" evidence="6">
    <location>
        <begin position="112"/>
        <end position="350"/>
    </location>
</feature>
<feature type="active site" description="Charge relay system" evidence="4">
    <location>
        <position position="346"/>
    </location>
</feature>
<dbReference type="PIRSF" id="PIRSF005211">
    <property type="entry name" value="Ab_hydro_YheT"/>
    <property type="match status" value="1"/>
</dbReference>
<dbReference type="PANTHER" id="PTHR10794:SF63">
    <property type="entry name" value="ALPHA_BETA HYDROLASE 1, ISOFORM A"/>
    <property type="match status" value="1"/>
</dbReference>
<evidence type="ECO:0000256" key="3">
    <source>
        <dbReference type="ARBA" id="ARBA00022801"/>
    </source>
</evidence>
<keyword evidence="3 7" id="KW-0378">Hydrolase</keyword>
<feature type="active site" description="Charge relay system" evidence="4">
    <location>
        <position position="319"/>
    </location>
</feature>
<evidence type="ECO:0000256" key="1">
    <source>
        <dbReference type="ARBA" id="ARBA00010884"/>
    </source>
</evidence>
<dbReference type="KEGG" id="chya:V22_36640"/>
<dbReference type="PRINTS" id="PR00111">
    <property type="entry name" value="ABHYDROLASE"/>
</dbReference>
<dbReference type="PROSITE" id="PS01133">
    <property type="entry name" value="UPF0017"/>
    <property type="match status" value="1"/>
</dbReference>
<dbReference type="InterPro" id="IPR029058">
    <property type="entry name" value="AB_hydrolase_fold"/>
</dbReference>
<protein>
    <submittedName>
        <fullName evidence="7">Putative hydrolase</fullName>
    </submittedName>
</protein>
<gene>
    <name evidence="7" type="ORF">V22_36640</name>
</gene>
<name>A0A517TDF8_9PLAN</name>
<evidence type="ECO:0000313" key="8">
    <source>
        <dbReference type="Proteomes" id="UP000319976"/>
    </source>
</evidence>
<dbReference type="AlphaFoldDB" id="A0A517TDF8"/>
<dbReference type="GO" id="GO:0034338">
    <property type="term" value="F:short-chain carboxylesterase activity"/>
    <property type="evidence" value="ECO:0007669"/>
    <property type="project" value="TreeGrafter"/>
</dbReference>
<dbReference type="Gene3D" id="3.40.50.1820">
    <property type="entry name" value="alpha/beta hydrolase"/>
    <property type="match status" value="1"/>
</dbReference>
<dbReference type="InterPro" id="IPR050960">
    <property type="entry name" value="AB_hydrolase_4_sf"/>
</dbReference>
<reference evidence="7 8" key="1">
    <citation type="submission" date="2019-02" db="EMBL/GenBank/DDBJ databases">
        <title>Deep-cultivation of Planctomycetes and their phenomic and genomic characterization uncovers novel biology.</title>
        <authorList>
            <person name="Wiegand S."/>
            <person name="Jogler M."/>
            <person name="Boedeker C."/>
            <person name="Pinto D."/>
            <person name="Vollmers J."/>
            <person name="Rivas-Marin E."/>
            <person name="Kohn T."/>
            <person name="Peeters S.H."/>
            <person name="Heuer A."/>
            <person name="Rast P."/>
            <person name="Oberbeckmann S."/>
            <person name="Bunk B."/>
            <person name="Jeske O."/>
            <person name="Meyerdierks A."/>
            <person name="Storesund J.E."/>
            <person name="Kallscheuer N."/>
            <person name="Luecker S."/>
            <person name="Lage O.M."/>
            <person name="Pohl T."/>
            <person name="Merkel B.J."/>
            <person name="Hornburger P."/>
            <person name="Mueller R.-W."/>
            <person name="Bruemmer F."/>
            <person name="Labrenz M."/>
            <person name="Spormann A.M."/>
            <person name="Op den Camp H."/>
            <person name="Overmann J."/>
            <person name="Amann R."/>
            <person name="Jetten M.S.M."/>
            <person name="Mascher T."/>
            <person name="Medema M.H."/>
            <person name="Devos D.P."/>
            <person name="Kaster A.-K."/>
            <person name="Ovreas L."/>
            <person name="Rohde M."/>
            <person name="Galperin M.Y."/>
            <person name="Jogler C."/>
        </authorList>
    </citation>
    <scope>NUCLEOTIDE SEQUENCE [LARGE SCALE GENOMIC DNA]</scope>
    <source>
        <strain evidence="7 8">V22</strain>
    </source>
</reference>
<evidence type="ECO:0000256" key="4">
    <source>
        <dbReference type="PIRSR" id="PIRSR005211-1"/>
    </source>
</evidence>
<feature type="active site" description="Charge relay system" evidence="4">
    <location>
        <position position="192"/>
    </location>
</feature>
<dbReference type="EMBL" id="CP036316">
    <property type="protein sequence ID" value="QDT66397.1"/>
    <property type="molecule type" value="Genomic_DNA"/>
</dbReference>
<keyword evidence="8" id="KW-1185">Reference proteome</keyword>
<evidence type="ECO:0000256" key="2">
    <source>
        <dbReference type="ARBA" id="ARBA00022487"/>
    </source>
</evidence>
<dbReference type="Proteomes" id="UP000319976">
    <property type="component" value="Chromosome"/>
</dbReference>
<evidence type="ECO:0000313" key="7">
    <source>
        <dbReference type="EMBL" id="QDT66397.1"/>
    </source>
</evidence>
<dbReference type="InterPro" id="IPR000073">
    <property type="entry name" value="AB_hydrolase_1"/>
</dbReference>
<feature type="compositionally biased region" description="Polar residues" evidence="5">
    <location>
        <begin position="386"/>
        <end position="405"/>
    </location>
</feature>
<dbReference type="Pfam" id="PF00561">
    <property type="entry name" value="Abhydrolase_1"/>
    <property type="match status" value="1"/>
</dbReference>
<keyword evidence="2" id="KW-0719">Serine esterase</keyword>
<dbReference type="InterPro" id="IPR012020">
    <property type="entry name" value="ABHD4"/>
</dbReference>